<comment type="subcellular location">
    <subcellularLocation>
        <location evidence="1">Cell membrane</location>
        <topology evidence="1">Multi-pass membrane protein</topology>
    </subcellularLocation>
</comment>
<dbReference type="GO" id="GO:0022857">
    <property type="term" value="F:transmembrane transporter activity"/>
    <property type="evidence" value="ECO:0007669"/>
    <property type="project" value="InterPro"/>
</dbReference>
<feature type="transmembrane region" description="Helical" evidence="8">
    <location>
        <begin position="372"/>
        <end position="391"/>
    </location>
</feature>
<evidence type="ECO:0000313" key="10">
    <source>
        <dbReference type="EMBL" id="QBD77089.1"/>
    </source>
</evidence>
<evidence type="ECO:0000256" key="6">
    <source>
        <dbReference type="ARBA" id="ARBA00022989"/>
    </source>
</evidence>
<evidence type="ECO:0000256" key="7">
    <source>
        <dbReference type="ARBA" id="ARBA00023136"/>
    </source>
</evidence>
<evidence type="ECO:0000313" key="11">
    <source>
        <dbReference type="Proteomes" id="UP000290365"/>
    </source>
</evidence>
<evidence type="ECO:0000256" key="1">
    <source>
        <dbReference type="ARBA" id="ARBA00004651"/>
    </source>
</evidence>
<dbReference type="CDD" id="cd17503">
    <property type="entry name" value="MFS_LmrB_MDR_like"/>
    <property type="match status" value="1"/>
</dbReference>
<dbReference type="OrthoDB" id="9807274at2"/>
<dbReference type="EMBL" id="CP035758">
    <property type="protein sequence ID" value="QBD77089.1"/>
    <property type="molecule type" value="Genomic_DNA"/>
</dbReference>
<feature type="transmembrane region" description="Helical" evidence="8">
    <location>
        <begin position="296"/>
        <end position="319"/>
    </location>
</feature>
<gene>
    <name evidence="10" type="ORF">EPA93_14180</name>
</gene>
<dbReference type="PANTHER" id="PTHR42718:SF9">
    <property type="entry name" value="MAJOR FACILITATOR SUPERFAMILY MULTIDRUG TRANSPORTER MFSC"/>
    <property type="match status" value="1"/>
</dbReference>
<feature type="transmembrane region" description="Helical" evidence="8">
    <location>
        <begin position="236"/>
        <end position="255"/>
    </location>
</feature>
<dbReference type="GO" id="GO:0005886">
    <property type="term" value="C:plasma membrane"/>
    <property type="evidence" value="ECO:0007669"/>
    <property type="project" value="UniProtKB-SubCell"/>
</dbReference>
<proteinExistence type="inferred from homology"/>
<evidence type="ECO:0000256" key="2">
    <source>
        <dbReference type="ARBA" id="ARBA00008537"/>
    </source>
</evidence>
<keyword evidence="11" id="KW-1185">Reference proteome</keyword>
<evidence type="ECO:0000259" key="9">
    <source>
        <dbReference type="PROSITE" id="PS50850"/>
    </source>
</evidence>
<feature type="domain" description="Major facilitator superfamily (MFS) profile" evidence="9">
    <location>
        <begin position="50"/>
        <end position="517"/>
    </location>
</feature>
<evidence type="ECO:0000256" key="3">
    <source>
        <dbReference type="ARBA" id="ARBA00022448"/>
    </source>
</evidence>
<evidence type="ECO:0000256" key="4">
    <source>
        <dbReference type="ARBA" id="ARBA00022475"/>
    </source>
</evidence>
<organism evidence="10 11">
    <name type="scientific">Ktedonosporobacter rubrisoli</name>
    <dbReference type="NCBI Taxonomy" id="2509675"/>
    <lineage>
        <taxon>Bacteria</taxon>
        <taxon>Bacillati</taxon>
        <taxon>Chloroflexota</taxon>
        <taxon>Ktedonobacteria</taxon>
        <taxon>Ktedonobacterales</taxon>
        <taxon>Ktedonosporobacteraceae</taxon>
        <taxon>Ktedonosporobacter</taxon>
    </lineage>
</organism>
<feature type="transmembrane region" description="Helical" evidence="8">
    <location>
        <begin position="397"/>
        <end position="422"/>
    </location>
</feature>
<reference evidence="10 11" key="1">
    <citation type="submission" date="2019-01" db="EMBL/GenBank/DDBJ databases">
        <title>Ktedonosporobacter rubrisoli SCAWS-G2.</title>
        <authorList>
            <person name="Huang Y."/>
            <person name="Yan B."/>
        </authorList>
    </citation>
    <scope>NUCLEOTIDE SEQUENCE [LARGE SCALE GENOMIC DNA]</scope>
    <source>
        <strain evidence="10 11">SCAWS-G2</strain>
    </source>
</reference>
<dbReference type="KEGG" id="kbs:EPA93_14180"/>
<dbReference type="NCBIfam" id="TIGR00711">
    <property type="entry name" value="efflux_EmrB"/>
    <property type="match status" value="1"/>
</dbReference>
<keyword evidence="6 8" id="KW-1133">Transmembrane helix</keyword>
<feature type="transmembrane region" description="Helical" evidence="8">
    <location>
        <begin position="267"/>
        <end position="284"/>
    </location>
</feature>
<dbReference type="SUPFAM" id="SSF103473">
    <property type="entry name" value="MFS general substrate transporter"/>
    <property type="match status" value="1"/>
</dbReference>
<feature type="transmembrane region" description="Helical" evidence="8">
    <location>
        <begin position="84"/>
        <end position="107"/>
    </location>
</feature>
<dbReference type="InterPro" id="IPR004638">
    <property type="entry name" value="EmrB-like"/>
</dbReference>
<feature type="transmembrane region" description="Helical" evidence="8">
    <location>
        <begin position="494"/>
        <end position="512"/>
    </location>
</feature>
<feature type="transmembrane region" description="Helical" evidence="8">
    <location>
        <begin position="143"/>
        <end position="163"/>
    </location>
</feature>
<sequence>MILYTTLMIHVLKSEELRQDTFYGCRRQRRHLTVQERLAERKGIPYRWQVLMAVTIGTFMSLLDQTVVNIAIPRLQSAFGVDIQSVQLVITTYLLTAGIAIAAVVFCADRFGIKRVYILSLVLFTLSSALCGLSWNFPLLVCFRIVQGIGAAALFPLATTFLLREFPAKERGLMMGIFGIPVLLAPALGPTLGGYLVTYADWPAIFYINVPLGILAIILCSKILREVKPESHLRFDLVGFILIAVGIGLVLYALAETSTAGWGSPRILTLLLGGGIALIIFSVFEVRRERRGVLPLLYLSLFRNGPFLFSILTTMLLFFRFMGSNLLFPLYLQQIRGETALQAGLILIAQPIASAVTSLLGGKFVDLLGVKLVVIAGLILLIIASWQLTFISTTAALWWLLLWLIVQGLSFGLCVQPLVISANSEIVPQRIAQANAFITLARSVSASLGVAIVASVLQMQSQLYLKQATGLANVTKTLSTHLLQRSAILAQQDAFWVLLIISILALLTACFVQRGTFKNTVQSLSAGEQEEGEAVRNVVEK</sequence>
<feature type="transmembrane region" description="Helical" evidence="8">
    <location>
        <begin position="434"/>
        <end position="457"/>
    </location>
</feature>
<feature type="transmembrane region" description="Helical" evidence="8">
    <location>
        <begin position="116"/>
        <end position="137"/>
    </location>
</feature>
<dbReference type="Pfam" id="PF07690">
    <property type="entry name" value="MFS_1"/>
    <property type="match status" value="1"/>
</dbReference>
<dbReference type="InterPro" id="IPR020846">
    <property type="entry name" value="MFS_dom"/>
</dbReference>
<feature type="transmembrane region" description="Helical" evidence="8">
    <location>
        <begin position="204"/>
        <end position="224"/>
    </location>
</feature>
<keyword evidence="3" id="KW-0813">Transport</keyword>
<dbReference type="InterPro" id="IPR036259">
    <property type="entry name" value="MFS_trans_sf"/>
</dbReference>
<dbReference type="InterPro" id="IPR011701">
    <property type="entry name" value="MFS"/>
</dbReference>
<comment type="similarity">
    <text evidence="2">Belongs to the major facilitator superfamily. EmrB family.</text>
</comment>
<keyword evidence="4" id="KW-1003">Cell membrane</keyword>
<feature type="transmembrane region" description="Helical" evidence="8">
    <location>
        <begin position="50"/>
        <end position="72"/>
    </location>
</feature>
<evidence type="ECO:0000256" key="5">
    <source>
        <dbReference type="ARBA" id="ARBA00022692"/>
    </source>
</evidence>
<dbReference type="Proteomes" id="UP000290365">
    <property type="component" value="Chromosome"/>
</dbReference>
<evidence type="ECO:0000256" key="8">
    <source>
        <dbReference type="SAM" id="Phobius"/>
    </source>
</evidence>
<protein>
    <submittedName>
        <fullName evidence="10">DHA2 family efflux MFS transporter permease subunit</fullName>
    </submittedName>
</protein>
<dbReference type="PANTHER" id="PTHR42718">
    <property type="entry name" value="MAJOR FACILITATOR SUPERFAMILY MULTIDRUG TRANSPORTER MFSC"/>
    <property type="match status" value="1"/>
</dbReference>
<feature type="transmembrane region" description="Helical" evidence="8">
    <location>
        <begin position="339"/>
        <end position="360"/>
    </location>
</feature>
<keyword evidence="7 8" id="KW-0472">Membrane</keyword>
<feature type="transmembrane region" description="Helical" evidence="8">
    <location>
        <begin position="175"/>
        <end position="198"/>
    </location>
</feature>
<dbReference type="PROSITE" id="PS50850">
    <property type="entry name" value="MFS"/>
    <property type="match status" value="1"/>
</dbReference>
<dbReference type="PRINTS" id="PR01036">
    <property type="entry name" value="TCRTETB"/>
</dbReference>
<dbReference type="Gene3D" id="1.20.1720.10">
    <property type="entry name" value="Multidrug resistance protein D"/>
    <property type="match status" value="1"/>
</dbReference>
<dbReference type="Gene3D" id="1.20.1250.20">
    <property type="entry name" value="MFS general substrate transporter like domains"/>
    <property type="match status" value="1"/>
</dbReference>
<name>A0A4P6JP17_KTERU</name>
<keyword evidence="5 8" id="KW-0812">Transmembrane</keyword>
<dbReference type="AlphaFoldDB" id="A0A4P6JP17"/>
<accession>A0A4P6JP17</accession>